<dbReference type="SUPFAM" id="SSF56436">
    <property type="entry name" value="C-type lectin-like"/>
    <property type="match status" value="1"/>
</dbReference>
<dbReference type="Pfam" id="PF03781">
    <property type="entry name" value="FGE-sulfatase"/>
    <property type="match status" value="1"/>
</dbReference>
<dbReference type="Proteomes" id="UP001374803">
    <property type="component" value="Chromosome"/>
</dbReference>
<reference evidence="3" key="1">
    <citation type="submission" date="2021-12" db="EMBL/GenBank/DDBJ databases">
        <title>Discovery of the Pendulisporaceae a myxobacterial family with distinct sporulation behavior and unique specialized metabolism.</title>
        <authorList>
            <person name="Garcia R."/>
            <person name="Popoff A."/>
            <person name="Bader C.D."/>
            <person name="Loehr J."/>
            <person name="Walesch S."/>
            <person name="Walt C."/>
            <person name="Boldt J."/>
            <person name="Bunk B."/>
            <person name="Haeckl F.J.F.P.J."/>
            <person name="Gunesch A.P."/>
            <person name="Birkelbach J."/>
            <person name="Nuebel U."/>
            <person name="Pietschmann T."/>
            <person name="Bach T."/>
            <person name="Mueller R."/>
        </authorList>
    </citation>
    <scope>NUCLEOTIDE SEQUENCE</scope>
    <source>
        <strain evidence="3">MSr11367</strain>
    </source>
</reference>
<feature type="domain" description="Sulfatase-modifying factor enzyme-like" evidence="2">
    <location>
        <begin position="160"/>
        <end position="423"/>
    </location>
</feature>
<dbReference type="InterPro" id="IPR042095">
    <property type="entry name" value="SUMF_sf"/>
</dbReference>
<sequence length="424" mass="46487">MVFHIDTDAPLNPPPDASFDPMRTPGLFDKLVIQLYSPLSDTPCGTCTYERSVDEDLFARGATMTVRGNVDRARVRLFRSVDRQNDDISLDTTLEMVVRLPRPPAEGAVHASIELGTESVGNPVGKLDAPAPVTLGAPSRSRVGTWGQARRTPCKEAPREGEVCIPGGAYFMGSKDRPDVKLDPYPLRQRLVVLSPFYLDSREVTQRAIADWLTRTHRESKDVLVTWSATSPFCTFQQPNEELPINCISKDAALEYCRSRGGTLPSEAEFEYAMSALTALPYVWGSESPDCEWAVWDRGTGCGAPSSTGPFPWANTPERVGRDDLTVPTGGHVYDLVGNLSEMALDVASVEDDRCWSAPNSNVYINPVCTQPSADPELPPRSSMVRGGSFSSDLAVYLRASHRGVRALDVTPPRIDIGFRCARH</sequence>
<proteinExistence type="predicted"/>
<evidence type="ECO:0000313" key="4">
    <source>
        <dbReference type="Proteomes" id="UP001374803"/>
    </source>
</evidence>
<dbReference type="RefSeq" id="WP_394834926.1">
    <property type="nucleotide sequence ID" value="NZ_CP089929.1"/>
</dbReference>
<feature type="region of interest" description="Disordered" evidence="1">
    <location>
        <begin position="128"/>
        <end position="153"/>
    </location>
</feature>
<dbReference type="InterPro" id="IPR051043">
    <property type="entry name" value="Sulfatase_Mod_Factor_Kinase"/>
</dbReference>
<dbReference type="PANTHER" id="PTHR23150">
    <property type="entry name" value="SULFATASE MODIFYING FACTOR 1, 2"/>
    <property type="match status" value="1"/>
</dbReference>
<organism evidence="3 4">
    <name type="scientific">Pendulispora rubella</name>
    <dbReference type="NCBI Taxonomy" id="2741070"/>
    <lineage>
        <taxon>Bacteria</taxon>
        <taxon>Pseudomonadati</taxon>
        <taxon>Myxococcota</taxon>
        <taxon>Myxococcia</taxon>
        <taxon>Myxococcales</taxon>
        <taxon>Sorangiineae</taxon>
        <taxon>Pendulisporaceae</taxon>
        <taxon>Pendulispora</taxon>
    </lineage>
</organism>
<evidence type="ECO:0000256" key="1">
    <source>
        <dbReference type="SAM" id="MobiDB-lite"/>
    </source>
</evidence>
<dbReference type="PANTHER" id="PTHR23150:SF19">
    <property type="entry name" value="FORMYLGLYCINE-GENERATING ENZYME"/>
    <property type="match status" value="1"/>
</dbReference>
<name>A0ABZ2L372_9BACT</name>
<dbReference type="InterPro" id="IPR005532">
    <property type="entry name" value="SUMF_dom"/>
</dbReference>
<evidence type="ECO:0000259" key="2">
    <source>
        <dbReference type="Pfam" id="PF03781"/>
    </source>
</evidence>
<keyword evidence="4" id="KW-1185">Reference proteome</keyword>
<dbReference type="Gene3D" id="3.90.1580.10">
    <property type="entry name" value="paralog of FGE (formylglycine-generating enzyme)"/>
    <property type="match status" value="1"/>
</dbReference>
<protein>
    <submittedName>
        <fullName evidence="3">Formylglycine-generating enzyme family protein</fullName>
    </submittedName>
</protein>
<gene>
    <name evidence="3" type="ORF">LVJ94_51350</name>
</gene>
<evidence type="ECO:0000313" key="3">
    <source>
        <dbReference type="EMBL" id="WXB05283.1"/>
    </source>
</evidence>
<dbReference type="InterPro" id="IPR016187">
    <property type="entry name" value="CTDL_fold"/>
</dbReference>
<dbReference type="EMBL" id="CP089983">
    <property type="protein sequence ID" value="WXB05283.1"/>
    <property type="molecule type" value="Genomic_DNA"/>
</dbReference>
<accession>A0ABZ2L372</accession>